<organism evidence="2 3">
    <name type="scientific">Colletotrichum phormii</name>
    <dbReference type="NCBI Taxonomy" id="359342"/>
    <lineage>
        <taxon>Eukaryota</taxon>
        <taxon>Fungi</taxon>
        <taxon>Dikarya</taxon>
        <taxon>Ascomycota</taxon>
        <taxon>Pezizomycotina</taxon>
        <taxon>Sordariomycetes</taxon>
        <taxon>Hypocreomycetidae</taxon>
        <taxon>Glomerellales</taxon>
        <taxon>Glomerellaceae</taxon>
        <taxon>Colletotrichum</taxon>
        <taxon>Colletotrichum acutatum species complex</taxon>
    </lineage>
</organism>
<evidence type="ECO:0000313" key="3">
    <source>
        <dbReference type="Proteomes" id="UP001243989"/>
    </source>
</evidence>
<keyword evidence="3" id="KW-1185">Reference proteome</keyword>
<evidence type="ECO:0000256" key="1">
    <source>
        <dbReference type="SAM" id="MobiDB-lite"/>
    </source>
</evidence>
<sequence>MASQPPAGSGPLPASSAGPDRGSGPSSEPPPSSRAKRRRETEAQPLRPSLVGSQPDAPTTTPLTAKGPSTMTGTATGAVLTALNEEAKHYEARKDVFMAIAQSVDNVISCFEGPRKQIAKEATTYVIQALKRIMGNETTAPAPSRKWTDVAASASTTAVAVAPTRTRIPTRPEVQTQSLTETRAQALSQPKEDLRVFTRIPEEGLAAARKHAPFALRRTKLVIGIMNTHSGIPTHDSSLTIDPYLRALLYQLDYGTANELSLSYGSMRKELNRIFVKKKDIIRAEIRRLMTKVHLSFDLWTSPTRNAIIAVFTHFLNHAGQ</sequence>
<dbReference type="RefSeq" id="XP_060443185.1">
    <property type="nucleotide sequence ID" value="XM_060588120.1"/>
</dbReference>
<feature type="compositionally biased region" description="Low complexity" evidence="1">
    <location>
        <begin position="1"/>
        <end position="26"/>
    </location>
</feature>
<dbReference type="EMBL" id="JAHMHQ010000014">
    <property type="protein sequence ID" value="KAK1634578.1"/>
    <property type="molecule type" value="Genomic_DNA"/>
</dbReference>
<proteinExistence type="predicted"/>
<evidence type="ECO:0000313" key="2">
    <source>
        <dbReference type="EMBL" id="KAK1634578.1"/>
    </source>
</evidence>
<gene>
    <name evidence="2" type="ORF">BDP81DRAFT_395868</name>
</gene>
<dbReference type="AlphaFoldDB" id="A0AAI9ZPB3"/>
<dbReference type="Proteomes" id="UP001243989">
    <property type="component" value="Unassembled WGS sequence"/>
</dbReference>
<protein>
    <recommendedName>
        <fullName evidence="4">AC transposase</fullName>
    </recommendedName>
</protein>
<comment type="caution">
    <text evidence="2">The sequence shown here is derived from an EMBL/GenBank/DDBJ whole genome shotgun (WGS) entry which is preliminary data.</text>
</comment>
<reference evidence="2" key="1">
    <citation type="submission" date="2021-06" db="EMBL/GenBank/DDBJ databases">
        <title>Comparative genomics, transcriptomics and evolutionary studies reveal genomic signatures of adaptation to plant cell wall in hemibiotrophic fungi.</title>
        <authorList>
            <consortium name="DOE Joint Genome Institute"/>
            <person name="Baroncelli R."/>
            <person name="Diaz J.F."/>
            <person name="Benocci T."/>
            <person name="Peng M."/>
            <person name="Battaglia E."/>
            <person name="Haridas S."/>
            <person name="Andreopoulos W."/>
            <person name="Labutti K."/>
            <person name="Pangilinan J."/>
            <person name="Floch G.L."/>
            <person name="Makela M.R."/>
            <person name="Henrissat B."/>
            <person name="Grigoriev I.V."/>
            <person name="Crouch J.A."/>
            <person name="De Vries R.P."/>
            <person name="Sukno S.A."/>
            <person name="Thon M.R."/>
        </authorList>
    </citation>
    <scope>NUCLEOTIDE SEQUENCE</scope>
    <source>
        <strain evidence="2">CBS 102054</strain>
    </source>
</reference>
<name>A0AAI9ZPB3_9PEZI</name>
<evidence type="ECO:0008006" key="4">
    <source>
        <dbReference type="Google" id="ProtNLM"/>
    </source>
</evidence>
<feature type="compositionally biased region" description="Polar residues" evidence="1">
    <location>
        <begin position="56"/>
        <end position="69"/>
    </location>
</feature>
<feature type="region of interest" description="Disordered" evidence="1">
    <location>
        <begin position="1"/>
        <end position="72"/>
    </location>
</feature>
<accession>A0AAI9ZPB3</accession>
<dbReference type="GeneID" id="85472982"/>